<organism evidence="1 2">
    <name type="scientific">Panagrolaimus sp. JU765</name>
    <dbReference type="NCBI Taxonomy" id="591449"/>
    <lineage>
        <taxon>Eukaryota</taxon>
        <taxon>Metazoa</taxon>
        <taxon>Ecdysozoa</taxon>
        <taxon>Nematoda</taxon>
        <taxon>Chromadorea</taxon>
        <taxon>Rhabditida</taxon>
        <taxon>Tylenchina</taxon>
        <taxon>Panagrolaimomorpha</taxon>
        <taxon>Panagrolaimoidea</taxon>
        <taxon>Panagrolaimidae</taxon>
        <taxon>Panagrolaimus</taxon>
    </lineage>
</organism>
<accession>A0AC34QRI0</accession>
<proteinExistence type="predicted"/>
<dbReference type="WBParaSite" id="JU765_v2.g18688.t1">
    <property type="protein sequence ID" value="JU765_v2.g18688.t1"/>
    <property type="gene ID" value="JU765_v2.g18688"/>
</dbReference>
<dbReference type="Proteomes" id="UP000887576">
    <property type="component" value="Unplaced"/>
</dbReference>
<evidence type="ECO:0000313" key="2">
    <source>
        <dbReference type="WBParaSite" id="JU765_v2.g18688.t1"/>
    </source>
</evidence>
<protein>
    <submittedName>
        <fullName evidence="2">Transthyretin-like family protein</fullName>
    </submittedName>
</protein>
<sequence>MSKLGLIGIFLVVLPFSDAFNQQSVGVRGQFMCGTTPAANVNVKLWNKNDLQPDDQLAQAFTDSEGNFQISGGVGALFNMDVHLKKPDDQLAQAFTDSQGNFQISGGVGAVFNMDVHLKIYHDCDRWLPCQRKLDIKIPSQYVTRTPNVEQWFDLGTINLQIRTKDEETSCINRRKRFVNVFEPIRDFVHSVTF</sequence>
<reference evidence="2" key="1">
    <citation type="submission" date="2022-11" db="UniProtKB">
        <authorList>
            <consortium name="WormBaseParasite"/>
        </authorList>
    </citation>
    <scope>IDENTIFICATION</scope>
</reference>
<evidence type="ECO:0000313" key="1">
    <source>
        <dbReference type="Proteomes" id="UP000887576"/>
    </source>
</evidence>
<name>A0AC34QRI0_9BILA</name>